<feature type="region of interest" description="Disordered" evidence="9">
    <location>
        <begin position="272"/>
        <end position="369"/>
    </location>
</feature>
<protein>
    <submittedName>
        <fullName evidence="12">Variant surface glycoprotein</fullName>
    </submittedName>
</protein>
<evidence type="ECO:0000256" key="10">
    <source>
        <dbReference type="SAM" id="Phobius"/>
    </source>
</evidence>
<evidence type="ECO:0000256" key="4">
    <source>
        <dbReference type="ARBA" id="ARBA00022622"/>
    </source>
</evidence>
<gene>
    <name evidence="12" type="ORF">TCIL3000_0_60330</name>
</gene>
<organism evidence="12 13">
    <name type="scientific">Trypanosoma congolense (strain IL3000)</name>
    <dbReference type="NCBI Taxonomy" id="1068625"/>
    <lineage>
        <taxon>Eukaryota</taxon>
        <taxon>Discoba</taxon>
        <taxon>Euglenozoa</taxon>
        <taxon>Kinetoplastea</taxon>
        <taxon>Metakinetoplastina</taxon>
        <taxon>Trypanosomatida</taxon>
        <taxon>Trypanosomatidae</taxon>
        <taxon>Trypanosoma</taxon>
        <taxon>Nannomonas</taxon>
    </lineage>
</organism>
<keyword evidence="10" id="KW-1133">Transmembrane helix</keyword>
<evidence type="ECO:0000256" key="3">
    <source>
        <dbReference type="ARBA" id="ARBA00022475"/>
    </source>
</evidence>
<evidence type="ECO:0000313" key="12">
    <source>
        <dbReference type="EMBL" id="CCD15527.1"/>
    </source>
</evidence>
<evidence type="ECO:0000256" key="1">
    <source>
        <dbReference type="ARBA" id="ARBA00002523"/>
    </source>
</evidence>
<comment type="caution">
    <text evidence="12">The sequence shown here is derived from an EMBL/GenBank/DDBJ whole genome shotgun (WGS) entry which is preliminary data.</text>
</comment>
<sequence length="386" mass="43440">MHIRRFYFLIFLIFLSFTRIIVSIVVILRCAEVIVMFGLIATRTNATGKMERSFNNDFDILCGVMSATVGLWENIAVNNEDFSEEVNVTDLGKKIEKIFFGPEWDGYSAGLWNFPEKFTRKNPKRSEVCKSNSDSTDMPSASKSLASTFLCLCTLGNEKKVCADRMLGTMVNGQTMIQAKVLKIYSKKIGVSTTKDGLKMNVAIARKAKHKESKETFKTKLKDLEDKLKNNTGIFVPKDMKCDGKTPCANVTESPTWLENLRQFKDIAESIKEKPKATPPVQKAPERASLPSPLSAQNQEPNSQTEHEPEPIMFQAPVETNKQETRKAPPPQTGPRPEPESENRVTNSSPNKAEKTEEHLPATESNETNWTFLTMPKWPLWAALLI</sequence>
<reference evidence="12 13" key="2">
    <citation type="journal article" date="2012" name="Proc. Natl. Acad. Sci. U.S.A.">
        <title>Antigenic diversity is generated by distinct evolutionary mechanisms in African trypanosome species.</title>
        <authorList>
            <person name="Jackson A.P."/>
            <person name="Berry A."/>
            <person name="Aslett M."/>
            <person name="Allison H.C."/>
            <person name="Burton P."/>
            <person name="Vavrova-Anderson J."/>
            <person name="Brown R."/>
            <person name="Browne H."/>
            <person name="Corton N."/>
            <person name="Hauser H."/>
            <person name="Gamble J."/>
            <person name="Gilderthorp R."/>
            <person name="Marcello L."/>
            <person name="McQuillan J."/>
            <person name="Otto T.D."/>
            <person name="Quail M.A."/>
            <person name="Sanders M.J."/>
            <person name="van Tonder A."/>
            <person name="Ginger M.L."/>
            <person name="Field M.C."/>
            <person name="Barry J.D."/>
            <person name="Hertz-Fowler C."/>
            <person name="Berriman M."/>
        </authorList>
    </citation>
    <scope>NUCLEOTIDE SEQUENCE [LARGE SCALE GENOMIC DNA]</scope>
    <source>
        <strain evidence="12 13">IL3000</strain>
    </source>
</reference>
<name>F9WE21_TRYCI</name>
<keyword evidence="8" id="KW-0449">Lipoprotein</keyword>
<evidence type="ECO:0000256" key="5">
    <source>
        <dbReference type="ARBA" id="ARBA00022729"/>
    </source>
</evidence>
<keyword evidence="13" id="KW-1185">Reference proteome</keyword>
<dbReference type="InterPro" id="IPR025932">
    <property type="entry name" value="Trypano_VSG_B_N_dom"/>
</dbReference>
<keyword evidence="7" id="KW-0325">Glycoprotein</keyword>
<keyword evidence="3" id="KW-1003">Cell membrane</keyword>
<dbReference type="AlphaFoldDB" id="F9WE21"/>
<dbReference type="VEuPathDB" id="TriTrypDB:TcIL3000_0_60330"/>
<dbReference type="GO" id="GO:0098552">
    <property type="term" value="C:side of membrane"/>
    <property type="evidence" value="ECO:0007669"/>
    <property type="project" value="UniProtKB-KW"/>
</dbReference>
<feature type="domain" description="Trypanosome variant surface glycoprotein B-type N-terminal" evidence="11">
    <location>
        <begin position="88"/>
        <end position="166"/>
    </location>
</feature>
<accession>F9WE21</accession>
<keyword evidence="6 10" id="KW-0472">Membrane</keyword>
<dbReference type="Proteomes" id="UP000000702">
    <property type="component" value="Unassembled WGS sequence"/>
</dbReference>
<comment type="function">
    <text evidence="1">VSG forms a coat on the surface of the parasite. The trypanosome evades the immune response of the host by expressing a series of antigenically distinct VSGs from an estimated 1000 VSG genes.</text>
</comment>
<evidence type="ECO:0000256" key="6">
    <source>
        <dbReference type="ARBA" id="ARBA00023136"/>
    </source>
</evidence>
<keyword evidence="5" id="KW-0732">Signal</keyword>
<keyword evidence="10" id="KW-0812">Transmembrane</keyword>
<keyword evidence="4" id="KW-0336">GPI-anchor</keyword>
<dbReference type="EMBL" id="CAEQ01001941">
    <property type="protein sequence ID" value="CCD15527.1"/>
    <property type="molecule type" value="Genomic_DNA"/>
</dbReference>
<dbReference type="GO" id="GO:0005886">
    <property type="term" value="C:plasma membrane"/>
    <property type="evidence" value="ECO:0007669"/>
    <property type="project" value="UniProtKB-SubCell"/>
</dbReference>
<evidence type="ECO:0000256" key="9">
    <source>
        <dbReference type="SAM" id="MobiDB-lite"/>
    </source>
</evidence>
<feature type="compositionally biased region" description="Basic and acidic residues" evidence="9">
    <location>
        <begin position="352"/>
        <end position="361"/>
    </location>
</feature>
<proteinExistence type="predicted"/>
<evidence type="ECO:0000259" key="11">
    <source>
        <dbReference type="Pfam" id="PF13206"/>
    </source>
</evidence>
<evidence type="ECO:0000256" key="2">
    <source>
        <dbReference type="ARBA" id="ARBA00004609"/>
    </source>
</evidence>
<evidence type="ECO:0000256" key="8">
    <source>
        <dbReference type="ARBA" id="ARBA00023288"/>
    </source>
</evidence>
<feature type="compositionally biased region" description="Polar residues" evidence="9">
    <location>
        <begin position="292"/>
        <end position="304"/>
    </location>
</feature>
<reference evidence="13" key="1">
    <citation type="submission" date="2011-07" db="EMBL/GenBank/DDBJ databases">
        <title>Divergent evolution of antigenic variation in African trypanosomes.</title>
        <authorList>
            <person name="Jackson A.P."/>
            <person name="Berry A."/>
            <person name="Allison H.C."/>
            <person name="Burton P."/>
            <person name="Anderson J."/>
            <person name="Aslett M."/>
            <person name="Brown R."/>
            <person name="Corton N."/>
            <person name="Harris D."/>
            <person name="Hauser H."/>
            <person name="Gamble J."/>
            <person name="Gilderthorp R."/>
            <person name="McQuillan J."/>
            <person name="Quail M.A."/>
            <person name="Sanders M."/>
            <person name="Van Tonder A."/>
            <person name="Ginger M.L."/>
            <person name="Donelson J.E."/>
            <person name="Field M.C."/>
            <person name="Barry J.D."/>
            <person name="Berriman M."/>
            <person name="Hertz-Fowler C."/>
        </authorList>
    </citation>
    <scope>NUCLEOTIDE SEQUENCE [LARGE SCALE GENOMIC DNA]</scope>
    <source>
        <strain evidence="13">IL3000</strain>
    </source>
</reference>
<evidence type="ECO:0000313" key="13">
    <source>
        <dbReference type="Proteomes" id="UP000000702"/>
    </source>
</evidence>
<evidence type="ECO:0000256" key="7">
    <source>
        <dbReference type="ARBA" id="ARBA00023180"/>
    </source>
</evidence>
<dbReference type="Pfam" id="PF13206">
    <property type="entry name" value="VSG_B"/>
    <property type="match status" value="1"/>
</dbReference>
<feature type="transmembrane region" description="Helical" evidence="10">
    <location>
        <begin position="7"/>
        <end position="28"/>
    </location>
</feature>
<comment type="subcellular location">
    <subcellularLocation>
        <location evidence="2">Cell membrane</location>
        <topology evidence="2">Lipid-anchor</topology>
        <topology evidence="2">GPI-anchor</topology>
    </subcellularLocation>
</comment>